<reference evidence="1" key="1">
    <citation type="submission" date="2023-04" db="EMBL/GenBank/DDBJ databases">
        <title>Draft Genome sequencing of Naganishia species isolated from polar environments using Oxford Nanopore Technology.</title>
        <authorList>
            <person name="Leo P."/>
            <person name="Venkateswaran K."/>
        </authorList>
    </citation>
    <scope>NUCLEOTIDE SEQUENCE</scope>
    <source>
        <strain evidence="1">MNA-CCFEE 5262</strain>
    </source>
</reference>
<dbReference type="Proteomes" id="UP001230649">
    <property type="component" value="Unassembled WGS sequence"/>
</dbReference>
<protein>
    <submittedName>
        <fullName evidence="1">Uncharacterized protein</fullName>
    </submittedName>
</protein>
<accession>A0ACC2WLN1</accession>
<dbReference type="EMBL" id="JASBWS010000016">
    <property type="protein sequence ID" value="KAJ9112129.1"/>
    <property type="molecule type" value="Genomic_DNA"/>
</dbReference>
<gene>
    <name evidence="1" type="ORF">QFC20_002310</name>
</gene>
<sequence>MEARTEAIELSLLSVLVVVYLGARSTRIPEHGTPMQDDAASPIGHDAHLSDHRHPDQSSGPGTRNRKPHEHGGTGRSGPAPVHSVPKYEGGRVSASDVEDSSIGTRGLVWATSERNYRECVDDGAAFALLLGPLLAASMYYTTWQTLVTNPSEPRTKEWNIEPPQVLDSTPSPMTAFRGSVRVPNNLNQRHPAILALTALCSSRQHAVHLTCLLSLILIFHATWSRRQDLKRMKGESAEKESVVAGSGWVKLSEWRRTWAIISFSLIVTAFVVVLKAIADALGLAEGYDLTYPDIVIATLFFQFSLYVCVRLARRGFTLGELGIVCHAATGLFMETVNLTRTRIRVFSMPYIKAYRLPTPLLVFQLALIPGSLLTGFLLSPLLVLSRKIAQRPAHRLRHPQEKELYRKALAGGFYIGAAAICGGLIGFWAKWLLDWRDPWVWFAFWLMEGRHGWSRPFLIAYWGLLAAISVGGWTRQLSRARKRRAWSEVTNANGHSKISIHNSTTQAALSHQTPQRSASATEPRFGHVATQMMDAANQKLPVLSINARRKFFHALATAMFVPGIAIDPAFTHLAFSLAFAAFNFAEYIRYFALYPFGAAVHLFLNEFLDESKDGGTAILSHFYLLTGCASGVWLEGPKTILSIFGALALGIGDALASIVGKRVGKLRWSTTSGKTVEGTVAFVTSVVATGSALMLSGCVGAFSIPLFTLMTSLVAMMEALSEQNDNLTLPIWGWCLGVLLRL</sequence>
<evidence type="ECO:0000313" key="2">
    <source>
        <dbReference type="Proteomes" id="UP001230649"/>
    </source>
</evidence>
<name>A0ACC2WLN1_9TREE</name>
<organism evidence="1 2">
    <name type="scientific">Naganishia adeliensis</name>
    <dbReference type="NCBI Taxonomy" id="92952"/>
    <lineage>
        <taxon>Eukaryota</taxon>
        <taxon>Fungi</taxon>
        <taxon>Dikarya</taxon>
        <taxon>Basidiomycota</taxon>
        <taxon>Agaricomycotina</taxon>
        <taxon>Tremellomycetes</taxon>
        <taxon>Filobasidiales</taxon>
        <taxon>Filobasidiaceae</taxon>
        <taxon>Naganishia</taxon>
    </lineage>
</organism>
<evidence type="ECO:0000313" key="1">
    <source>
        <dbReference type="EMBL" id="KAJ9112129.1"/>
    </source>
</evidence>
<comment type="caution">
    <text evidence="1">The sequence shown here is derived from an EMBL/GenBank/DDBJ whole genome shotgun (WGS) entry which is preliminary data.</text>
</comment>
<keyword evidence="2" id="KW-1185">Reference proteome</keyword>
<proteinExistence type="predicted"/>